<dbReference type="Gene3D" id="1.10.357.10">
    <property type="entry name" value="Tetracycline Repressor, domain 2"/>
    <property type="match status" value="1"/>
</dbReference>
<reference evidence="3" key="1">
    <citation type="journal article" date="2019" name="Int. J. Syst. Evol. Microbiol.">
        <title>The Global Catalogue of Microorganisms (GCM) 10K type strain sequencing project: providing services to taxonomists for standard genome sequencing and annotation.</title>
        <authorList>
            <consortium name="The Broad Institute Genomics Platform"/>
            <consortium name="The Broad Institute Genome Sequencing Center for Infectious Disease"/>
            <person name="Wu L."/>
            <person name="Ma J."/>
        </authorList>
    </citation>
    <scope>NUCLEOTIDE SEQUENCE [LARGE SCALE GENOMIC DNA]</scope>
    <source>
        <strain evidence="3">NBRC 108728</strain>
    </source>
</reference>
<evidence type="ECO:0000313" key="2">
    <source>
        <dbReference type="EMBL" id="BDZ49442.1"/>
    </source>
</evidence>
<gene>
    <name evidence="2" type="ORF">GCM10025867_16830</name>
</gene>
<name>A0ABM8GLZ7_9MICO</name>
<feature type="domain" description="Transcriptional regulator SbtR-like C-terminal" evidence="1">
    <location>
        <begin position="11"/>
        <end position="67"/>
    </location>
</feature>
<proteinExistence type="predicted"/>
<protein>
    <recommendedName>
        <fullName evidence="1">Transcriptional regulator SbtR-like C-terminal domain-containing protein</fullName>
    </recommendedName>
</protein>
<dbReference type="SUPFAM" id="SSF48498">
    <property type="entry name" value="Tetracyclin repressor-like, C-terminal domain"/>
    <property type="match status" value="1"/>
</dbReference>
<dbReference type="RefSeq" id="WP_286346878.1">
    <property type="nucleotide sequence ID" value="NZ_AP027732.1"/>
</dbReference>
<dbReference type="Pfam" id="PF21597">
    <property type="entry name" value="TetR_C_43"/>
    <property type="match status" value="1"/>
</dbReference>
<dbReference type="InterPro" id="IPR036271">
    <property type="entry name" value="Tet_transcr_reg_TetR-rel_C_sf"/>
</dbReference>
<dbReference type="Proteomes" id="UP001321486">
    <property type="component" value="Chromosome"/>
</dbReference>
<sequence>MPLYFEGQVGPVLASLLANAEAAGLIRADVDPVELLGAIANLSIPSPVTGDTGRAFTMVNLLLDGLRYRATADRAFS</sequence>
<keyword evidence="3" id="KW-1185">Reference proteome</keyword>
<evidence type="ECO:0000313" key="3">
    <source>
        <dbReference type="Proteomes" id="UP001321486"/>
    </source>
</evidence>
<dbReference type="InterPro" id="IPR049445">
    <property type="entry name" value="TetR_SbtR-like_C"/>
</dbReference>
<evidence type="ECO:0000259" key="1">
    <source>
        <dbReference type="Pfam" id="PF21597"/>
    </source>
</evidence>
<accession>A0ABM8GLZ7</accession>
<dbReference type="EMBL" id="AP027732">
    <property type="protein sequence ID" value="BDZ49442.1"/>
    <property type="molecule type" value="Genomic_DNA"/>
</dbReference>
<organism evidence="2 3">
    <name type="scientific">Frondihabitans sucicola</name>
    <dbReference type="NCBI Taxonomy" id="1268041"/>
    <lineage>
        <taxon>Bacteria</taxon>
        <taxon>Bacillati</taxon>
        <taxon>Actinomycetota</taxon>
        <taxon>Actinomycetes</taxon>
        <taxon>Micrococcales</taxon>
        <taxon>Microbacteriaceae</taxon>
        <taxon>Frondihabitans</taxon>
    </lineage>
</organism>